<dbReference type="Proteomes" id="UP000199603">
    <property type="component" value="Unassembled WGS sequence"/>
</dbReference>
<accession>A0A1G6UJ22</accession>
<proteinExistence type="predicted"/>
<dbReference type="RefSeq" id="WP_143006565.1">
    <property type="nucleotide sequence ID" value="NZ_FNAG01000002.1"/>
</dbReference>
<evidence type="ECO:0000313" key="2">
    <source>
        <dbReference type="Proteomes" id="UP000199603"/>
    </source>
</evidence>
<name>A0A1G6UJ22_9GAMM</name>
<dbReference type="STRING" id="265719.SAMN04488509_102363"/>
<gene>
    <name evidence="1" type="ORF">SAMN04488509_102363</name>
</gene>
<evidence type="ECO:0000313" key="1">
    <source>
        <dbReference type="EMBL" id="SDD41362.1"/>
    </source>
</evidence>
<keyword evidence="2" id="KW-1185">Reference proteome</keyword>
<sequence>MHVSKVSTISARGLGLMALLSLTAPDLAHARGIEARQDLQQQRIERGAVRGDLTHCEARRLDARGDRIEHREQRFRASGGLQPAERVRLHRDLDRLSWDIAEQRRDGRGCW</sequence>
<reference evidence="1 2" key="1">
    <citation type="submission" date="2016-10" db="EMBL/GenBank/DDBJ databases">
        <authorList>
            <person name="de Groot N.N."/>
        </authorList>
    </citation>
    <scope>NUCLEOTIDE SEQUENCE [LARGE SCALE GENOMIC DNA]</scope>
    <source>
        <strain evidence="1 2">DSM 16957</strain>
    </source>
</reference>
<dbReference type="AlphaFoldDB" id="A0A1G6UJ22"/>
<organism evidence="1 2">
    <name type="scientific">Aquimonas voraii</name>
    <dbReference type="NCBI Taxonomy" id="265719"/>
    <lineage>
        <taxon>Bacteria</taxon>
        <taxon>Pseudomonadati</taxon>
        <taxon>Pseudomonadota</taxon>
        <taxon>Gammaproteobacteria</taxon>
        <taxon>Lysobacterales</taxon>
        <taxon>Lysobacteraceae</taxon>
        <taxon>Aquimonas</taxon>
    </lineage>
</organism>
<dbReference type="EMBL" id="FNAG01000002">
    <property type="protein sequence ID" value="SDD41362.1"/>
    <property type="molecule type" value="Genomic_DNA"/>
</dbReference>
<protein>
    <submittedName>
        <fullName evidence="1">Uncharacterized protein</fullName>
    </submittedName>
</protein>